<evidence type="ECO:0000256" key="1">
    <source>
        <dbReference type="SAM" id="SignalP"/>
    </source>
</evidence>
<name>I0IAC7_PHYMF</name>
<dbReference type="NCBIfam" id="TIGR02595">
    <property type="entry name" value="PEP_CTERM"/>
    <property type="match status" value="1"/>
</dbReference>
<evidence type="ECO:0000259" key="2">
    <source>
        <dbReference type="Pfam" id="PF14339"/>
    </source>
</evidence>
<evidence type="ECO:0000313" key="4">
    <source>
        <dbReference type="Proteomes" id="UP000007881"/>
    </source>
</evidence>
<dbReference type="PATRIC" id="fig|1142394.8.peg.55"/>
<dbReference type="HOGENOM" id="CLU_075748_0_0_0"/>
<dbReference type="OrthoDB" id="531718at2"/>
<dbReference type="STRING" id="1142394.PSMK_00560"/>
<keyword evidence="1" id="KW-0732">Signal</keyword>
<dbReference type="AlphaFoldDB" id="I0IAC7"/>
<organism evidence="3 4">
    <name type="scientific">Phycisphaera mikurensis (strain NBRC 102666 / KCTC 22515 / FYK2301M01)</name>
    <dbReference type="NCBI Taxonomy" id="1142394"/>
    <lineage>
        <taxon>Bacteria</taxon>
        <taxon>Pseudomonadati</taxon>
        <taxon>Planctomycetota</taxon>
        <taxon>Phycisphaerae</taxon>
        <taxon>Phycisphaerales</taxon>
        <taxon>Phycisphaeraceae</taxon>
        <taxon>Phycisphaera</taxon>
    </lineage>
</organism>
<dbReference type="RefSeq" id="WP_014435435.1">
    <property type="nucleotide sequence ID" value="NC_017080.1"/>
</dbReference>
<dbReference type="eggNOG" id="COG3291">
    <property type="taxonomic scope" value="Bacteria"/>
</dbReference>
<evidence type="ECO:0000313" key="3">
    <source>
        <dbReference type="EMBL" id="BAM02215.1"/>
    </source>
</evidence>
<dbReference type="InterPro" id="IPR025507">
    <property type="entry name" value="DUF4394"/>
</dbReference>
<dbReference type="InterPro" id="IPR013424">
    <property type="entry name" value="Ice-binding_C"/>
</dbReference>
<feature type="domain" description="DUF4394" evidence="2">
    <location>
        <begin position="43"/>
        <end position="272"/>
    </location>
</feature>
<sequence length="296" mass="30321">MQNPTSHPTRSLAAAGLAIAAVGVTSAASAELIYGLTTQNSVTVFDSAAPSVSIDGGAVTGLANNENLLAIDYRPATDEIYLLGSTNRLYTFDTDTFEATPFAAFSPRLRGTSFAFDFNPAFMSGEFARIISDTDNNRVVSGDSGQYLGPVEKTPVFYAAGDANEGADPNIAGIAYTNSVAGATTTQQFGIDQKLGVLVTVANNAGTLNTIGSLGVSPLTNELGLDISGATGIAYANLQSGPNSALYTIDLDTGVATSLGAITTGDLIRDLTVVPEPTAAAVLGLGGLALLRRRRA</sequence>
<dbReference type="Pfam" id="PF14339">
    <property type="entry name" value="DUF4394"/>
    <property type="match status" value="1"/>
</dbReference>
<dbReference type="EMBL" id="AP012338">
    <property type="protein sequence ID" value="BAM02215.1"/>
    <property type="molecule type" value="Genomic_DNA"/>
</dbReference>
<dbReference type="KEGG" id="phm:PSMK_00560"/>
<feature type="chain" id="PRO_5003628995" description="DUF4394 domain-containing protein" evidence="1">
    <location>
        <begin position="31"/>
        <end position="296"/>
    </location>
</feature>
<gene>
    <name evidence="3" type="ordered locus">PSMK_00560</name>
</gene>
<dbReference type="Proteomes" id="UP000007881">
    <property type="component" value="Chromosome"/>
</dbReference>
<keyword evidence="4" id="KW-1185">Reference proteome</keyword>
<proteinExistence type="predicted"/>
<reference evidence="3 4" key="1">
    <citation type="submission" date="2012-02" db="EMBL/GenBank/DDBJ databases">
        <title>Complete genome sequence of Phycisphaera mikurensis NBRC 102666.</title>
        <authorList>
            <person name="Ankai A."/>
            <person name="Hosoyama A."/>
            <person name="Terui Y."/>
            <person name="Sekine M."/>
            <person name="Fukai R."/>
            <person name="Kato Y."/>
            <person name="Nakamura S."/>
            <person name="Yamada-Narita S."/>
            <person name="Kawakoshi A."/>
            <person name="Fukunaga Y."/>
            <person name="Yamazaki S."/>
            <person name="Fujita N."/>
        </authorList>
    </citation>
    <scope>NUCLEOTIDE SEQUENCE [LARGE SCALE GENOMIC DNA]</scope>
    <source>
        <strain evidence="4">NBRC 102666 / KCTC 22515 / FYK2301M01</strain>
    </source>
</reference>
<feature type="signal peptide" evidence="1">
    <location>
        <begin position="1"/>
        <end position="30"/>
    </location>
</feature>
<accession>I0IAC7</accession>
<protein>
    <recommendedName>
        <fullName evidence="2">DUF4394 domain-containing protein</fullName>
    </recommendedName>
</protein>